<dbReference type="InterPro" id="IPR052174">
    <property type="entry name" value="Flavoredoxin"/>
</dbReference>
<reference evidence="5" key="1">
    <citation type="journal article" date="2014" name="Front. Microbiol.">
        <title>High frequency of phylogenetically diverse reductive dehalogenase-homologous genes in deep subseafloor sedimentary metagenomes.</title>
        <authorList>
            <person name="Kawai M."/>
            <person name="Futagami T."/>
            <person name="Toyoda A."/>
            <person name="Takaki Y."/>
            <person name="Nishi S."/>
            <person name="Hori S."/>
            <person name="Arai W."/>
            <person name="Tsubouchi T."/>
            <person name="Morono Y."/>
            <person name="Uchiyama I."/>
            <person name="Ito T."/>
            <person name="Fujiyama A."/>
            <person name="Inagaki F."/>
            <person name="Takami H."/>
        </authorList>
    </citation>
    <scope>NUCLEOTIDE SEQUENCE</scope>
    <source>
        <strain evidence="5">Expedition CK06-06</strain>
    </source>
</reference>
<comment type="caution">
    <text evidence="5">The sequence shown here is derived from an EMBL/GenBank/DDBJ whole genome shotgun (WGS) entry which is preliminary data.</text>
</comment>
<dbReference type="EMBL" id="BARW01014735">
    <property type="protein sequence ID" value="GAI79340.1"/>
    <property type="molecule type" value="Genomic_DNA"/>
</dbReference>
<dbReference type="SMART" id="SM00903">
    <property type="entry name" value="Flavin_Reduct"/>
    <property type="match status" value="1"/>
</dbReference>
<evidence type="ECO:0000313" key="5">
    <source>
        <dbReference type="EMBL" id="GAI79340.1"/>
    </source>
</evidence>
<evidence type="ECO:0000256" key="1">
    <source>
        <dbReference type="ARBA" id="ARBA00001917"/>
    </source>
</evidence>
<protein>
    <recommendedName>
        <fullName evidence="4">Flavin reductase like domain-containing protein</fullName>
    </recommendedName>
</protein>
<dbReference type="GO" id="GO:0010181">
    <property type="term" value="F:FMN binding"/>
    <property type="evidence" value="ECO:0007669"/>
    <property type="project" value="InterPro"/>
</dbReference>
<feature type="non-terminal residue" evidence="5">
    <location>
        <position position="1"/>
    </location>
</feature>
<accession>X1SVG2</accession>
<dbReference type="PANTHER" id="PTHR43567">
    <property type="entry name" value="FLAVOREDOXIN-RELATED-RELATED"/>
    <property type="match status" value="1"/>
</dbReference>
<proteinExistence type="inferred from homology"/>
<comment type="similarity">
    <text evidence="3">Belongs to the flavoredoxin family.</text>
</comment>
<keyword evidence="2" id="KW-0285">Flavoprotein</keyword>
<evidence type="ECO:0000259" key="4">
    <source>
        <dbReference type="SMART" id="SM00903"/>
    </source>
</evidence>
<organism evidence="5">
    <name type="scientific">marine sediment metagenome</name>
    <dbReference type="NCBI Taxonomy" id="412755"/>
    <lineage>
        <taxon>unclassified sequences</taxon>
        <taxon>metagenomes</taxon>
        <taxon>ecological metagenomes</taxon>
    </lineage>
</organism>
<evidence type="ECO:0000256" key="2">
    <source>
        <dbReference type="ARBA" id="ARBA00022630"/>
    </source>
</evidence>
<dbReference type="Gene3D" id="2.30.110.10">
    <property type="entry name" value="Electron Transport, Fmn-binding Protein, Chain A"/>
    <property type="match status" value="1"/>
</dbReference>
<dbReference type="InterPro" id="IPR002563">
    <property type="entry name" value="Flavin_Rdtase-like_dom"/>
</dbReference>
<sequence>AFPMPAAVISVGIGDDANLITLAYVGKVCLKPPIIAISIQPRRHSYQLIENHGEFVINYPTINQMREMDYCGTRSGRDVNKWEELHLTKEKGSVIQVPLVKEFPWNMECKVIQRTELGSHVCYFGEVVAVHSDSKFVKNDNIDPDKINTFAYISGNYIGLEKGFIGKHGFSLKK</sequence>
<evidence type="ECO:0000256" key="3">
    <source>
        <dbReference type="ARBA" id="ARBA00038054"/>
    </source>
</evidence>
<name>X1SVG2_9ZZZZ</name>
<feature type="domain" description="Flavin reductase like" evidence="4">
    <location>
        <begin position="2"/>
        <end position="138"/>
    </location>
</feature>
<dbReference type="AlphaFoldDB" id="X1SVG2"/>
<comment type="cofactor">
    <cofactor evidence="1">
        <name>FMN</name>
        <dbReference type="ChEBI" id="CHEBI:58210"/>
    </cofactor>
</comment>
<dbReference type="Pfam" id="PF01613">
    <property type="entry name" value="Flavin_Reduct"/>
    <property type="match status" value="1"/>
</dbReference>
<gene>
    <name evidence="5" type="ORF">S12H4_26040</name>
</gene>
<dbReference type="SUPFAM" id="SSF50475">
    <property type="entry name" value="FMN-binding split barrel"/>
    <property type="match status" value="1"/>
</dbReference>
<dbReference type="InterPro" id="IPR012349">
    <property type="entry name" value="Split_barrel_FMN-bd"/>
</dbReference>
<dbReference type="PANTHER" id="PTHR43567:SF1">
    <property type="entry name" value="FLAVOREDOXIN"/>
    <property type="match status" value="1"/>
</dbReference>